<feature type="region of interest" description="Disordered" evidence="1">
    <location>
        <begin position="127"/>
        <end position="172"/>
    </location>
</feature>
<keyword evidence="3" id="KW-1185">Reference proteome</keyword>
<evidence type="ECO:0000256" key="1">
    <source>
        <dbReference type="SAM" id="MobiDB-lite"/>
    </source>
</evidence>
<gene>
    <name evidence="2" type="ORF">FE257_002305</name>
</gene>
<evidence type="ECO:0000313" key="2">
    <source>
        <dbReference type="EMBL" id="KAF9884075.1"/>
    </source>
</evidence>
<feature type="compositionally biased region" description="Acidic residues" evidence="1">
    <location>
        <begin position="155"/>
        <end position="165"/>
    </location>
</feature>
<dbReference type="Proteomes" id="UP001194746">
    <property type="component" value="Unassembled WGS sequence"/>
</dbReference>
<feature type="compositionally biased region" description="Acidic residues" evidence="1">
    <location>
        <begin position="133"/>
        <end position="148"/>
    </location>
</feature>
<protein>
    <submittedName>
        <fullName evidence="2">Uncharacterized protein</fullName>
    </submittedName>
</protein>
<reference evidence="2" key="1">
    <citation type="journal article" date="2019" name="Beilstein J. Org. Chem.">
        <title>Nanangenines: drimane sesquiterpenoids as the dominant metabolite cohort of a novel Australian fungus, Aspergillus nanangensis.</title>
        <authorList>
            <person name="Lacey H.J."/>
            <person name="Gilchrist C.L.M."/>
            <person name="Crombie A."/>
            <person name="Kalaitzis J.A."/>
            <person name="Vuong D."/>
            <person name="Rutledge P.J."/>
            <person name="Turner P."/>
            <person name="Pitt J.I."/>
            <person name="Lacey E."/>
            <person name="Chooi Y.H."/>
            <person name="Piggott A.M."/>
        </authorList>
    </citation>
    <scope>NUCLEOTIDE SEQUENCE</scope>
    <source>
        <strain evidence="2">MST-FP2251</strain>
    </source>
</reference>
<organism evidence="2 3">
    <name type="scientific">Aspergillus nanangensis</name>
    <dbReference type="NCBI Taxonomy" id="2582783"/>
    <lineage>
        <taxon>Eukaryota</taxon>
        <taxon>Fungi</taxon>
        <taxon>Dikarya</taxon>
        <taxon>Ascomycota</taxon>
        <taxon>Pezizomycotina</taxon>
        <taxon>Eurotiomycetes</taxon>
        <taxon>Eurotiomycetidae</taxon>
        <taxon>Eurotiales</taxon>
        <taxon>Aspergillaceae</taxon>
        <taxon>Aspergillus</taxon>
        <taxon>Aspergillus subgen. Circumdati</taxon>
    </lineage>
</organism>
<evidence type="ECO:0000313" key="3">
    <source>
        <dbReference type="Proteomes" id="UP001194746"/>
    </source>
</evidence>
<proteinExistence type="predicted"/>
<accession>A0AAD4CCS7</accession>
<sequence length="172" mass="20046">MEISLETQTILKLKELAVGALGDAEGCLDLPGSKDWGTQLQQVSDKEFLSSWQENDSLRLAFSVFVRFIRSLVYDPDQHSSWRLDDNDLLSFKDVELFEYMECIAYVFGLDTDRVLRWRKRHQTRNSTQEWPEISDDESDDNLDDEGPDSVAYSDDSDDIYDDPYNDYYDNI</sequence>
<dbReference type="AlphaFoldDB" id="A0AAD4CCS7"/>
<name>A0AAD4CCS7_ASPNN</name>
<dbReference type="EMBL" id="VCAU01000135">
    <property type="protein sequence ID" value="KAF9884075.1"/>
    <property type="molecule type" value="Genomic_DNA"/>
</dbReference>
<comment type="caution">
    <text evidence="2">The sequence shown here is derived from an EMBL/GenBank/DDBJ whole genome shotgun (WGS) entry which is preliminary data.</text>
</comment>
<reference evidence="2" key="2">
    <citation type="submission" date="2020-02" db="EMBL/GenBank/DDBJ databases">
        <authorList>
            <person name="Gilchrist C.L.M."/>
            <person name="Chooi Y.-H."/>
        </authorList>
    </citation>
    <scope>NUCLEOTIDE SEQUENCE</scope>
    <source>
        <strain evidence="2">MST-FP2251</strain>
    </source>
</reference>